<dbReference type="Pfam" id="PF08030">
    <property type="entry name" value="NAD_binding_6"/>
    <property type="match status" value="1"/>
</dbReference>
<dbReference type="InterPro" id="IPR013130">
    <property type="entry name" value="Fe3_Rdtase_TM_dom"/>
</dbReference>
<evidence type="ECO:0000256" key="4">
    <source>
        <dbReference type="ARBA" id="ARBA00022692"/>
    </source>
</evidence>
<evidence type="ECO:0000259" key="11">
    <source>
        <dbReference type="PROSITE" id="PS51384"/>
    </source>
</evidence>
<feature type="domain" description="FAD-binding FR-type" evidence="11">
    <location>
        <begin position="340"/>
        <end position="444"/>
    </location>
</feature>
<evidence type="ECO:0000256" key="2">
    <source>
        <dbReference type="ARBA" id="ARBA00006278"/>
    </source>
</evidence>
<keyword evidence="6 10" id="KW-1133">Transmembrane helix</keyword>
<name>A0A9W4NE34_9EURO</name>
<sequence>MPFTLDARHIQNMSAATAIEPHWGYADRAVPCTNDAGSCAYLDDVYSSHDRGMLYSGILWCVIGAILLLWVVLNQSNAPTLSPSLASTEPAGLVRARRAVRALACKYLLPDAARLVFGRTTRLQVLTLALLVGYLLVFSFVGIVYHTWVTPVSDMPGVYNTRDSIGPWSDRVGTLAYALTPLSVLLSSRESFLSVITGLPYQSFNFLHRWLGYIIFVQSSLHTIGWCVVELRLYQPQPTVGLEWVTQTYIIWGIVAMILLLLMFALSTPWGIRLTGYETFRKLHYVLAMVYIGACWAHWKALKCFMWPSLIFWFLDRGARLVRTALLHYHPDHTGGGLALKPAAASITRFPDPEHGDVLRLNLENGQDPWDVGQHYYLCFPKSSVWQSHPFTPLNLPVVKNGTVQHSYLLRAKGGETKKIANLAIESKSTPVILTGAYGESIATHLTPSTNILCIAGGTGITYVLPVLLGLARQPPSPDRKVELIWAIRHTANTEWIEAELDLLQKARNTLNLEIRIFATRDATSKTPSEASIENCNLTVPKIEEKAPIESEASCCGCDKPASVERLGGSEDSSRHPDLPRLVSSFVGDTVRGPTSVFASGPGGMISDLRDIVASCNDGPKVWKGQERFDVRLVCDDRLEW</sequence>
<dbReference type="EMBL" id="CAJVPG010000177">
    <property type="protein sequence ID" value="CAG8367466.1"/>
    <property type="molecule type" value="Genomic_DNA"/>
</dbReference>
<dbReference type="InterPro" id="IPR013121">
    <property type="entry name" value="Fe_red_NAD-bd_6"/>
</dbReference>
<feature type="transmembrane region" description="Helical" evidence="10">
    <location>
        <begin position="125"/>
        <end position="148"/>
    </location>
</feature>
<dbReference type="Pfam" id="PF08022">
    <property type="entry name" value="FAD_binding_8"/>
    <property type="match status" value="1"/>
</dbReference>
<comment type="similarity">
    <text evidence="2">Belongs to the ferric reductase (FRE) family.</text>
</comment>
<evidence type="ECO:0000313" key="13">
    <source>
        <dbReference type="Proteomes" id="UP001152649"/>
    </source>
</evidence>
<dbReference type="GO" id="GO:0005886">
    <property type="term" value="C:plasma membrane"/>
    <property type="evidence" value="ECO:0007669"/>
    <property type="project" value="TreeGrafter"/>
</dbReference>
<keyword evidence="13" id="KW-1185">Reference proteome</keyword>
<dbReference type="InterPro" id="IPR051410">
    <property type="entry name" value="Ferric/Cupric_Reductase"/>
</dbReference>
<proteinExistence type="inferred from homology"/>
<dbReference type="InterPro" id="IPR017927">
    <property type="entry name" value="FAD-bd_FR_type"/>
</dbReference>
<dbReference type="AlphaFoldDB" id="A0A9W4NE34"/>
<dbReference type="PANTHER" id="PTHR32361">
    <property type="entry name" value="FERRIC/CUPRIC REDUCTASE TRANSMEMBRANE COMPONENT"/>
    <property type="match status" value="1"/>
</dbReference>
<evidence type="ECO:0000256" key="9">
    <source>
        <dbReference type="ARBA" id="ARBA00023136"/>
    </source>
</evidence>
<evidence type="ECO:0000256" key="6">
    <source>
        <dbReference type="ARBA" id="ARBA00022989"/>
    </source>
</evidence>
<dbReference type="Proteomes" id="UP001152649">
    <property type="component" value="Unassembled WGS sequence"/>
</dbReference>
<feature type="transmembrane region" description="Helical" evidence="10">
    <location>
        <begin position="283"/>
        <end position="299"/>
    </location>
</feature>
<keyword evidence="9 10" id="KW-0472">Membrane</keyword>
<keyword evidence="7" id="KW-0560">Oxidoreductase</keyword>
<keyword evidence="3" id="KW-0813">Transport</keyword>
<evidence type="ECO:0000256" key="10">
    <source>
        <dbReference type="SAM" id="Phobius"/>
    </source>
</evidence>
<keyword evidence="8" id="KW-0406">Ion transport</keyword>
<dbReference type="PROSITE" id="PS51384">
    <property type="entry name" value="FAD_FR"/>
    <property type="match status" value="1"/>
</dbReference>
<dbReference type="SFLD" id="SFLDS00052">
    <property type="entry name" value="Ferric_Reductase_Domain"/>
    <property type="match status" value="1"/>
</dbReference>
<evidence type="ECO:0000256" key="3">
    <source>
        <dbReference type="ARBA" id="ARBA00022448"/>
    </source>
</evidence>
<evidence type="ECO:0000313" key="12">
    <source>
        <dbReference type="EMBL" id="CAG8367466.1"/>
    </source>
</evidence>
<dbReference type="PANTHER" id="PTHR32361:SF3">
    <property type="entry name" value="REDUCTASE, PUTATIVE (AFU_ORTHOLOGUE AFUA_6G13750)-RELATED"/>
    <property type="match status" value="1"/>
</dbReference>
<dbReference type="CDD" id="cd06186">
    <property type="entry name" value="NOX_Duox_like_FAD_NADP"/>
    <property type="match status" value="1"/>
</dbReference>
<keyword evidence="5" id="KW-0249">Electron transport</keyword>
<dbReference type="InterPro" id="IPR039261">
    <property type="entry name" value="FNR_nucleotide-bd"/>
</dbReference>
<reference evidence="12" key="1">
    <citation type="submission" date="2021-07" db="EMBL/GenBank/DDBJ databases">
        <authorList>
            <person name="Branca A.L. A."/>
        </authorList>
    </citation>
    <scope>NUCLEOTIDE SEQUENCE</scope>
</reference>
<dbReference type="GO" id="GO:0000293">
    <property type="term" value="F:ferric-chelate reductase activity"/>
    <property type="evidence" value="ECO:0007669"/>
    <property type="project" value="UniProtKB-ARBA"/>
</dbReference>
<protein>
    <recommendedName>
        <fullName evidence="11">FAD-binding FR-type domain-containing protein</fullName>
    </recommendedName>
</protein>
<evidence type="ECO:0000256" key="7">
    <source>
        <dbReference type="ARBA" id="ARBA00023002"/>
    </source>
</evidence>
<feature type="transmembrane region" description="Helical" evidence="10">
    <location>
        <begin position="53"/>
        <end position="73"/>
    </location>
</feature>
<dbReference type="GO" id="GO:0006879">
    <property type="term" value="P:intracellular iron ion homeostasis"/>
    <property type="evidence" value="ECO:0007669"/>
    <property type="project" value="TreeGrafter"/>
</dbReference>
<comment type="subcellular location">
    <subcellularLocation>
        <location evidence="1">Membrane</location>
        <topology evidence="1">Multi-pass membrane protein</topology>
    </subcellularLocation>
</comment>
<accession>A0A9W4NE34</accession>
<dbReference type="SFLD" id="SFLDG01168">
    <property type="entry name" value="Ferric_reductase_subgroup_(FRE"/>
    <property type="match status" value="1"/>
</dbReference>
<evidence type="ECO:0000256" key="5">
    <source>
        <dbReference type="ARBA" id="ARBA00022982"/>
    </source>
</evidence>
<keyword evidence="4 10" id="KW-0812">Transmembrane</keyword>
<feature type="transmembrane region" description="Helical" evidence="10">
    <location>
        <begin position="249"/>
        <end position="271"/>
    </location>
</feature>
<comment type="caution">
    <text evidence="12">The sequence shown here is derived from an EMBL/GenBank/DDBJ whole genome shotgun (WGS) entry which is preliminary data.</text>
</comment>
<gene>
    <name evidence="12" type="ORF">PSALAMII_LOCUS4395</name>
</gene>
<dbReference type="InterPro" id="IPR013112">
    <property type="entry name" value="FAD-bd_8"/>
</dbReference>
<dbReference type="Gene3D" id="3.40.50.80">
    <property type="entry name" value="Nucleotide-binding domain of ferredoxin-NADP reductase (FNR) module"/>
    <property type="match status" value="1"/>
</dbReference>
<dbReference type="GO" id="GO:0006826">
    <property type="term" value="P:iron ion transport"/>
    <property type="evidence" value="ECO:0007669"/>
    <property type="project" value="TreeGrafter"/>
</dbReference>
<dbReference type="GO" id="GO:0015677">
    <property type="term" value="P:copper ion import"/>
    <property type="evidence" value="ECO:0007669"/>
    <property type="project" value="TreeGrafter"/>
</dbReference>
<dbReference type="OrthoDB" id="167398at2759"/>
<dbReference type="Pfam" id="PF01794">
    <property type="entry name" value="Ferric_reduct"/>
    <property type="match status" value="1"/>
</dbReference>
<dbReference type="SUPFAM" id="SSF52343">
    <property type="entry name" value="Ferredoxin reductase-like, C-terminal NADP-linked domain"/>
    <property type="match status" value="1"/>
</dbReference>
<organism evidence="12 13">
    <name type="scientific">Penicillium salamii</name>
    <dbReference type="NCBI Taxonomy" id="1612424"/>
    <lineage>
        <taxon>Eukaryota</taxon>
        <taxon>Fungi</taxon>
        <taxon>Dikarya</taxon>
        <taxon>Ascomycota</taxon>
        <taxon>Pezizomycotina</taxon>
        <taxon>Eurotiomycetes</taxon>
        <taxon>Eurotiomycetidae</taxon>
        <taxon>Eurotiales</taxon>
        <taxon>Aspergillaceae</taxon>
        <taxon>Penicillium</taxon>
    </lineage>
</organism>
<evidence type="ECO:0000256" key="8">
    <source>
        <dbReference type="ARBA" id="ARBA00023065"/>
    </source>
</evidence>
<evidence type="ECO:0000256" key="1">
    <source>
        <dbReference type="ARBA" id="ARBA00004141"/>
    </source>
</evidence>